<dbReference type="GO" id="GO:0051287">
    <property type="term" value="F:NAD binding"/>
    <property type="evidence" value="ECO:0007669"/>
    <property type="project" value="InterPro"/>
</dbReference>
<dbReference type="InterPro" id="IPR015815">
    <property type="entry name" value="HIBADH-related"/>
</dbReference>
<comment type="caution">
    <text evidence="6">The sequence shown here is derived from an EMBL/GenBank/DDBJ whole genome shotgun (WGS) entry which is preliminary data.</text>
</comment>
<evidence type="ECO:0000259" key="5">
    <source>
        <dbReference type="Pfam" id="PF14833"/>
    </source>
</evidence>
<proteinExistence type="predicted"/>
<evidence type="ECO:0000256" key="1">
    <source>
        <dbReference type="ARBA" id="ARBA00023002"/>
    </source>
</evidence>
<dbReference type="InterPro" id="IPR029154">
    <property type="entry name" value="HIBADH-like_NADP-bd"/>
</dbReference>
<dbReference type="EMBL" id="JXMS01000007">
    <property type="protein sequence ID" value="OBQ54531.1"/>
    <property type="molecule type" value="Genomic_DNA"/>
</dbReference>
<dbReference type="SUPFAM" id="SSF48179">
    <property type="entry name" value="6-phosphogluconate dehydrogenase C-terminal domain-like"/>
    <property type="match status" value="1"/>
</dbReference>
<dbReference type="OrthoDB" id="9777604at2"/>
<dbReference type="STRING" id="1560234.SP90_05620"/>
<dbReference type="InterPro" id="IPR013328">
    <property type="entry name" value="6PGD_dom2"/>
</dbReference>
<feature type="active site" evidence="3">
    <location>
        <position position="175"/>
    </location>
</feature>
<feature type="domain" description="3-hydroxyisobutyrate dehydrogenase-like NAD-binding" evidence="5">
    <location>
        <begin position="169"/>
        <end position="288"/>
    </location>
</feature>
<dbReference type="InterPro" id="IPR008927">
    <property type="entry name" value="6-PGluconate_DH-like_C_sf"/>
</dbReference>
<dbReference type="Proteomes" id="UP000091979">
    <property type="component" value="Unassembled WGS sequence"/>
</dbReference>
<evidence type="ECO:0000313" key="6">
    <source>
        <dbReference type="EMBL" id="OBQ54531.1"/>
    </source>
</evidence>
<gene>
    <name evidence="6" type="ORF">SP90_05620</name>
</gene>
<dbReference type="Pfam" id="PF03446">
    <property type="entry name" value="NAD_binding_2"/>
    <property type="match status" value="1"/>
</dbReference>
<dbReference type="PANTHER" id="PTHR43060:SF15">
    <property type="entry name" value="3-HYDROXYISOBUTYRATE DEHYDROGENASE-LIKE 1, MITOCHONDRIAL-RELATED"/>
    <property type="match status" value="1"/>
</dbReference>
<dbReference type="GO" id="GO:0050661">
    <property type="term" value="F:NADP binding"/>
    <property type="evidence" value="ECO:0007669"/>
    <property type="project" value="InterPro"/>
</dbReference>
<reference evidence="6 7" key="1">
    <citation type="submission" date="2015-01" db="EMBL/GenBank/DDBJ databases">
        <title>Desulfovibrio sp. JC271 draft genome sequence.</title>
        <authorList>
            <person name="Shivani Y."/>
            <person name="Subhash Y."/>
            <person name="Sasikala C."/>
            <person name="Ramana C.V."/>
        </authorList>
    </citation>
    <scope>NUCLEOTIDE SEQUENCE [LARGE SCALE GENOMIC DNA]</scope>
    <source>
        <strain evidence="6 7">JC271</strain>
    </source>
</reference>
<evidence type="ECO:0000256" key="2">
    <source>
        <dbReference type="ARBA" id="ARBA00023027"/>
    </source>
</evidence>
<dbReference type="PIRSF" id="PIRSF000103">
    <property type="entry name" value="HIBADH"/>
    <property type="match status" value="1"/>
</dbReference>
<dbReference type="RefSeq" id="WP_066853451.1">
    <property type="nucleotide sequence ID" value="NZ_JXMS01000007.1"/>
</dbReference>
<keyword evidence="2" id="KW-0520">NAD</keyword>
<dbReference type="PATRIC" id="fig|1560234.3.peg.3100"/>
<dbReference type="AlphaFoldDB" id="A0A1B7XGA2"/>
<organism evidence="6 7">
    <name type="scientific">Halodesulfovibrio spirochaetisodalis</name>
    <dbReference type="NCBI Taxonomy" id="1560234"/>
    <lineage>
        <taxon>Bacteria</taxon>
        <taxon>Pseudomonadati</taxon>
        <taxon>Thermodesulfobacteriota</taxon>
        <taxon>Desulfovibrionia</taxon>
        <taxon>Desulfovibrionales</taxon>
        <taxon>Desulfovibrionaceae</taxon>
        <taxon>Halodesulfovibrio</taxon>
    </lineage>
</organism>
<protein>
    <submittedName>
        <fullName evidence="6">Oxidoreductase</fullName>
    </submittedName>
</protein>
<dbReference type="GO" id="GO:0016491">
    <property type="term" value="F:oxidoreductase activity"/>
    <property type="evidence" value="ECO:0007669"/>
    <property type="project" value="UniProtKB-KW"/>
</dbReference>
<evidence type="ECO:0000256" key="3">
    <source>
        <dbReference type="PIRSR" id="PIRSR000103-1"/>
    </source>
</evidence>
<evidence type="ECO:0000313" key="7">
    <source>
        <dbReference type="Proteomes" id="UP000091979"/>
    </source>
</evidence>
<dbReference type="InterPro" id="IPR006115">
    <property type="entry name" value="6PGDH_NADP-bd"/>
</dbReference>
<dbReference type="Gene3D" id="1.10.1040.10">
    <property type="entry name" value="N-(1-d-carboxylethyl)-l-norvaline Dehydrogenase, domain 2"/>
    <property type="match status" value="1"/>
</dbReference>
<dbReference type="SUPFAM" id="SSF51735">
    <property type="entry name" value="NAD(P)-binding Rossmann-fold domains"/>
    <property type="match status" value="1"/>
</dbReference>
<dbReference type="Gene3D" id="3.40.50.720">
    <property type="entry name" value="NAD(P)-binding Rossmann-like Domain"/>
    <property type="match status" value="1"/>
</dbReference>
<sequence length="295" mass="31027">MSIASKRIGWIGTGVMGKSMCKHLITSGCTAFVYNRSPEKTKELTDLGATLCSSPAEVAANSDVVFTIVGFPQDVEHVILGENGVIANAKEGTVIVDMTTSTPSLAKRIAQEAAAKDMAALDAPVSGGDLGAREATLAIMVGGDSATYSSMLPFFEVMGKNIQRMGDAGAGQHCKMANQILIAGTMIGTVESLLYAARTGMDLDQVIDVIGSGAAGSWSINNLGRRIAKNDFDPGFFIKHFVKDMGIALEEAARMNLSLPGLAMANQFYVAAKAQGLEDLGTQGLYKVFETMNQA</sequence>
<dbReference type="InterPro" id="IPR036291">
    <property type="entry name" value="NAD(P)-bd_dom_sf"/>
</dbReference>
<accession>A0A1B7XGA2</accession>
<evidence type="ECO:0000259" key="4">
    <source>
        <dbReference type="Pfam" id="PF03446"/>
    </source>
</evidence>
<keyword evidence="7" id="KW-1185">Reference proteome</keyword>
<keyword evidence="1" id="KW-0560">Oxidoreductase</keyword>
<name>A0A1B7XGA2_9BACT</name>
<dbReference type="PANTHER" id="PTHR43060">
    <property type="entry name" value="3-HYDROXYISOBUTYRATE DEHYDROGENASE-LIKE 1, MITOCHONDRIAL-RELATED"/>
    <property type="match status" value="1"/>
</dbReference>
<feature type="domain" description="6-phosphogluconate dehydrogenase NADP-binding" evidence="4">
    <location>
        <begin position="7"/>
        <end position="166"/>
    </location>
</feature>
<dbReference type="Pfam" id="PF14833">
    <property type="entry name" value="NAD_binding_11"/>
    <property type="match status" value="1"/>
</dbReference>